<feature type="transmembrane region" description="Helical" evidence="14">
    <location>
        <begin position="104"/>
        <end position="129"/>
    </location>
</feature>
<keyword evidence="19" id="KW-1185">Reference proteome</keyword>
<keyword evidence="13 14" id="KW-0472">Membrane</keyword>
<dbReference type="GO" id="GO:0046872">
    <property type="term" value="F:metal ion binding"/>
    <property type="evidence" value="ECO:0007669"/>
    <property type="project" value="UniProtKB-UniRule"/>
</dbReference>
<dbReference type="InterPro" id="IPR016483">
    <property type="entry name" value="UCP006404_Pept_M50_CBS"/>
</dbReference>
<feature type="binding site" evidence="16">
    <location>
        <position position="66"/>
    </location>
    <ligand>
        <name>Zn(2+)</name>
        <dbReference type="ChEBI" id="CHEBI:29105"/>
        <note>catalytic</note>
    </ligand>
</feature>
<feature type="domain" description="Peptidase M50" evidence="17">
    <location>
        <begin position="51"/>
        <end position="138"/>
    </location>
</feature>
<proteinExistence type="inferred from homology"/>
<evidence type="ECO:0000313" key="19">
    <source>
        <dbReference type="Proteomes" id="UP001165079"/>
    </source>
</evidence>
<feature type="transmembrane region" description="Helical" evidence="14">
    <location>
        <begin position="207"/>
        <end position="229"/>
    </location>
</feature>
<evidence type="ECO:0000256" key="10">
    <source>
        <dbReference type="ARBA" id="ARBA00022989"/>
    </source>
</evidence>
<dbReference type="InterPro" id="IPR046342">
    <property type="entry name" value="CBS_dom_sf"/>
</dbReference>
<accession>A0A9W6SNR2</accession>
<dbReference type="PANTHER" id="PTHR39188">
    <property type="entry name" value="MEMBRANE-ASSOCIATED ZINC METALLOPROTEASE M50B"/>
    <property type="match status" value="1"/>
</dbReference>
<evidence type="ECO:0000256" key="8">
    <source>
        <dbReference type="ARBA" id="ARBA00022801"/>
    </source>
</evidence>
<feature type="active site" evidence="15">
    <location>
        <position position="63"/>
    </location>
</feature>
<evidence type="ECO:0000256" key="6">
    <source>
        <dbReference type="ARBA" id="ARBA00022723"/>
    </source>
</evidence>
<keyword evidence="5 14" id="KW-0812">Transmembrane</keyword>
<dbReference type="GO" id="GO:0008237">
    <property type="term" value="F:metallopeptidase activity"/>
    <property type="evidence" value="ECO:0007669"/>
    <property type="project" value="UniProtKB-UniRule"/>
</dbReference>
<keyword evidence="6 14" id="KW-0479">Metal-binding</keyword>
<protein>
    <recommendedName>
        <fullName evidence="14">Zinc metalloprotease</fullName>
    </recommendedName>
</protein>
<dbReference type="SUPFAM" id="SSF54631">
    <property type="entry name" value="CBS-domain pair"/>
    <property type="match status" value="1"/>
</dbReference>
<evidence type="ECO:0000256" key="2">
    <source>
        <dbReference type="ARBA" id="ARBA00007931"/>
    </source>
</evidence>
<dbReference type="EMBL" id="BSTX01000002">
    <property type="protein sequence ID" value="GLZ79112.1"/>
    <property type="molecule type" value="Genomic_DNA"/>
</dbReference>
<evidence type="ECO:0000313" key="18">
    <source>
        <dbReference type="EMBL" id="GLZ79112.1"/>
    </source>
</evidence>
<evidence type="ECO:0000256" key="12">
    <source>
        <dbReference type="ARBA" id="ARBA00023122"/>
    </source>
</evidence>
<feature type="transmembrane region" description="Helical" evidence="14">
    <location>
        <begin position="7"/>
        <end position="28"/>
    </location>
</feature>
<evidence type="ECO:0000256" key="13">
    <source>
        <dbReference type="ARBA" id="ARBA00023136"/>
    </source>
</evidence>
<evidence type="ECO:0000256" key="1">
    <source>
        <dbReference type="ARBA" id="ARBA00004651"/>
    </source>
</evidence>
<evidence type="ECO:0000256" key="4">
    <source>
        <dbReference type="ARBA" id="ARBA00022670"/>
    </source>
</evidence>
<evidence type="ECO:0000256" key="14">
    <source>
        <dbReference type="PIRNR" id="PIRNR006404"/>
    </source>
</evidence>
<reference evidence="18" key="1">
    <citation type="submission" date="2023-03" db="EMBL/GenBank/DDBJ databases">
        <title>Actinorhabdospora filicis NBRC 111898.</title>
        <authorList>
            <person name="Ichikawa N."/>
            <person name="Sato H."/>
            <person name="Tonouchi N."/>
        </authorList>
    </citation>
    <scope>NUCLEOTIDE SEQUENCE</scope>
    <source>
        <strain evidence="18">NBRC 111898</strain>
    </source>
</reference>
<feature type="transmembrane region" description="Helical" evidence="14">
    <location>
        <begin position="135"/>
        <end position="155"/>
    </location>
</feature>
<keyword evidence="9 14" id="KW-0862">Zinc</keyword>
<keyword evidence="3 14" id="KW-1003">Cell membrane</keyword>
<keyword evidence="8 14" id="KW-0378">Hydrolase</keyword>
<dbReference type="PANTHER" id="PTHR39188:SF3">
    <property type="entry name" value="STAGE IV SPORULATION PROTEIN FB"/>
    <property type="match status" value="1"/>
</dbReference>
<dbReference type="CDD" id="cd06164">
    <property type="entry name" value="S2P-M50_SpoIVFB_CBS"/>
    <property type="match status" value="1"/>
</dbReference>
<keyword evidence="10 14" id="KW-1133">Transmembrane helix</keyword>
<keyword evidence="4 14" id="KW-0645">Protease</keyword>
<dbReference type="InterPro" id="IPR008915">
    <property type="entry name" value="Peptidase_M50"/>
</dbReference>
<evidence type="ECO:0000256" key="5">
    <source>
        <dbReference type="ARBA" id="ARBA00022692"/>
    </source>
</evidence>
<feature type="binding site" evidence="16">
    <location>
        <position position="158"/>
    </location>
    <ligand>
        <name>Zn(2+)</name>
        <dbReference type="ChEBI" id="CHEBI:29105"/>
        <note>catalytic</note>
    </ligand>
</feature>
<feature type="binding site" evidence="16">
    <location>
        <position position="62"/>
    </location>
    <ligand>
        <name>Zn(2+)</name>
        <dbReference type="ChEBI" id="CHEBI:29105"/>
        <note>catalytic</note>
    </ligand>
</feature>
<feature type="transmembrane region" description="Helical" evidence="14">
    <location>
        <begin position="176"/>
        <end position="201"/>
    </location>
</feature>
<evidence type="ECO:0000256" key="11">
    <source>
        <dbReference type="ARBA" id="ARBA00023049"/>
    </source>
</evidence>
<dbReference type="PIRSF" id="PIRSF006404">
    <property type="entry name" value="UCP006404_Pept_M50_CBS"/>
    <property type="match status" value="1"/>
</dbReference>
<comment type="caution">
    <text evidence="18">The sequence shown here is derived from an EMBL/GenBank/DDBJ whole genome shotgun (WGS) entry which is preliminary data.</text>
</comment>
<dbReference type="Proteomes" id="UP001165079">
    <property type="component" value="Unassembled WGS sequence"/>
</dbReference>
<evidence type="ECO:0000259" key="17">
    <source>
        <dbReference type="Pfam" id="PF02163"/>
    </source>
</evidence>
<evidence type="ECO:0000256" key="7">
    <source>
        <dbReference type="ARBA" id="ARBA00022737"/>
    </source>
</evidence>
<comment type="cofactor">
    <cofactor evidence="14 16">
        <name>Zn(2+)</name>
        <dbReference type="ChEBI" id="CHEBI:29105"/>
    </cofactor>
    <text evidence="14 16">Binds 1 zinc ion per subunit.</text>
</comment>
<dbReference type="Pfam" id="PF02163">
    <property type="entry name" value="Peptidase_M50"/>
    <property type="match status" value="1"/>
</dbReference>
<evidence type="ECO:0000256" key="15">
    <source>
        <dbReference type="PIRSR" id="PIRSR006404-1"/>
    </source>
</evidence>
<keyword evidence="12" id="KW-0129">CBS domain</keyword>
<feature type="transmembrane region" description="Helical" evidence="14">
    <location>
        <begin position="43"/>
        <end position="61"/>
    </location>
</feature>
<comment type="subcellular location">
    <subcellularLocation>
        <location evidence="1 14">Cell membrane</location>
        <topology evidence="1 14">Multi-pass membrane protein</topology>
    </subcellularLocation>
</comment>
<organism evidence="18 19">
    <name type="scientific">Actinorhabdospora filicis</name>
    <dbReference type="NCBI Taxonomy" id="1785913"/>
    <lineage>
        <taxon>Bacteria</taxon>
        <taxon>Bacillati</taxon>
        <taxon>Actinomycetota</taxon>
        <taxon>Actinomycetes</taxon>
        <taxon>Micromonosporales</taxon>
        <taxon>Micromonosporaceae</taxon>
        <taxon>Actinorhabdospora</taxon>
    </lineage>
</organism>
<gene>
    <name evidence="18" type="ORF">Afil01_39190</name>
</gene>
<sequence>MRLGRVLGIPVYLSASWLILAVLIVIVYSDTVRASLPALPEGLVYVVAFSFVVTLCLSVFLHELGHALTSRHYGIGVRGITLEMLGGYTEMEEEAPRPGVEAKVALAGPAVSLVLGGIGVALVIMLPGGNLGHELAFQFAVSNIIVAVFNALPGLPLDGGRALRALVWSVRGDKHVATRVAGYTGRIVAALTLLAGVWLFYASGASSIVSLLFTGMVAMVLWAGAGQAIRVGEVGGRIHLLTVADLIRPVTSVPTGTPLSEALRRAEETAAMGVLVVDSSDRPVALMHGHAARQVPLDRRPWVTVDAVSRDLEPGAALGPEMRGEQIINAIRARPSTEYVVMSEGEVRGVVVAADIARVLDPRTIRRPYPTSDNGAPS</sequence>
<keyword evidence="7" id="KW-0677">Repeat</keyword>
<dbReference type="GO" id="GO:0005886">
    <property type="term" value="C:plasma membrane"/>
    <property type="evidence" value="ECO:0007669"/>
    <property type="project" value="UniProtKB-SubCell"/>
</dbReference>
<evidence type="ECO:0000256" key="16">
    <source>
        <dbReference type="PIRSR" id="PIRSR006404-2"/>
    </source>
</evidence>
<keyword evidence="11 14" id="KW-0482">Metalloprotease</keyword>
<name>A0A9W6SNR2_9ACTN</name>
<evidence type="ECO:0000256" key="3">
    <source>
        <dbReference type="ARBA" id="ARBA00022475"/>
    </source>
</evidence>
<dbReference type="GO" id="GO:0006508">
    <property type="term" value="P:proteolysis"/>
    <property type="evidence" value="ECO:0007669"/>
    <property type="project" value="UniProtKB-KW"/>
</dbReference>
<dbReference type="AlphaFoldDB" id="A0A9W6SNR2"/>
<evidence type="ECO:0000256" key="9">
    <source>
        <dbReference type="ARBA" id="ARBA00022833"/>
    </source>
</evidence>
<comment type="similarity">
    <text evidence="2 14">Belongs to the peptidase M50B family.</text>
</comment>